<dbReference type="Proteomes" id="UP001203297">
    <property type="component" value="Unassembled WGS sequence"/>
</dbReference>
<accession>A0AAD4M2G6</accession>
<proteinExistence type="predicted"/>
<feature type="region of interest" description="Disordered" evidence="1">
    <location>
        <begin position="1"/>
        <end position="284"/>
    </location>
</feature>
<comment type="caution">
    <text evidence="2">The sequence shown here is derived from an EMBL/GenBank/DDBJ whole genome shotgun (WGS) entry which is preliminary data.</text>
</comment>
<feature type="compositionally biased region" description="Pro residues" evidence="1">
    <location>
        <begin position="191"/>
        <end position="262"/>
    </location>
</feature>
<dbReference type="AlphaFoldDB" id="A0AAD4M2G6"/>
<keyword evidence="3" id="KW-1185">Reference proteome</keyword>
<name>A0AAD4M2G6_9AGAM</name>
<gene>
    <name evidence="2" type="ORF">B0F90DRAFT_620468</name>
</gene>
<feature type="compositionally biased region" description="Low complexity" evidence="1">
    <location>
        <begin position="158"/>
        <end position="167"/>
    </location>
</feature>
<dbReference type="PRINTS" id="PR01217">
    <property type="entry name" value="PRICHEXTENSN"/>
</dbReference>
<evidence type="ECO:0000313" key="3">
    <source>
        <dbReference type="Proteomes" id="UP001203297"/>
    </source>
</evidence>
<feature type="compositionally biased region" description="Polar residues" evidence="1">
    <location>
        <begin position="86"/>
        <end position="98"/>
    </location>
</feature>
<sequence length="440" mass="48492">MSGKAPPTGPRALLNSLNGAPQKRQPPPTDLSSPPAQPQPSSSSSSSPSSSSPTPLINRIGAPPPTGPRSLLNGNTQARTCKPTLNGHTNPLTGQLRQPPTVPSAMQQKPPHKGKQVEIKWSDHTIASTSRNPISEPAPFSTAARPTPLAAPNLNGKSSSGWSSSFSTIAQLIPAGPRVVVSSRPHRERQPPQPSSEPPPPPPPSITPPPPPPPSDTPPPPPPPPTESPPPPPPPPLDDPPPPPPPPLTGPPPLPGLVPPLPSTSRSKSPSPPPPLRPHPLHHPLLRHLILRPRRRRRHHHYHRFRLQSRVRLQFRPIHFPLLRRPYRFHLPSPHGLIDPHLLYHLILAYGYHFLHVLTLLTYPCLLQHGWLHLRDRRYRLLHIHPSHHLLMPLRLCVPHRLPLYILFHPHHPGRPRGQSTRPRGISKFCLTLLLIRTGI</sequence>
<evidence type="ECO:0000256" key="1">
    <source>
        <dbReference type="SAM" id="MobiDB-lite"/>
    </source>
</evidence>
<reference evidence="2" key="1">
    <citation type="journal article" date="2022" name="New Phytol.">
        <title>Evolutionary transition to the ectomycorrhizal habit in the genomes of a hyperdiverse lineage of mushroom-forming fungi.</title>
        <authorList>
            <person name="Looney B."/>
            <person name="Miyauchi S."/>
            <person name="Morin E."/>
            <person name="Drula E."/>
            <person name="Courty P.E."/>
            <person name="Kohler A."/>
            <person name="Kuo A."/>
            <person name="LaButti K."/>
            <person name="Pangilinan J."/>
            <person name="Lipzen A."/>
            <person name="Riley R."/>
            <person name="Andreopoulos W."/>
            <person name="He G."/>
            <person name="Johnson J."/>
            <person name="Nolan M."/>
            <person name="Tritt A."/>
            <person name="Barry K.W."/>
            <person name="Grigoriev I.V."/>
            <person name="Nagy L.G."/>
            <person name="Hibbett D."/>
            <person name="Henrissat B."/>
            <person name="Matheny P.B."/>
            <person name="Labbe J."/>
            <person name="Martin F.M."/>
        </authorList>
    </citation>
    <scope>NUCLEOTIDE SEQUENCE</scope>
    <source>
        <strain evidence="2">BPL690</strain>
    </source>
</reference>
<organism evidence="2 3">
    <name type="scientific">Multifurca ochricompacta</name>
    <dbReference type="NCBI Taxonomy" id="376703"/>
    <lineage>
        <taxon>Eukaryota</taxon>
        <taxon>Fungi</taxon>
        <taxon>Dikarya</taxon>
        <taxon>Basidiomycota</taxon>
        <taxon>Agaricomycotina</taxon>
        <taxon>Agaricomycetes</taxon>
        <taxon>Russulales</taxon>
        <taxon>Russulaceae</taxon>
        <taxon>Multifurca</taxon>
    </lineage>
</organism>
<evidence type="ECO:0000313" key="2">
    <source>
        <dbReference type="EMBL" id="KAI0299439.1"/>
    </source>
</evidence>
<feature type="compositionally biased region" description="Low complexity" evidence="1">
    <location>
        <begin position="39"/>
        <end position="53"/>
    </location>
</feature>
<dbReference type="EMBL" id="WTXG01000023">
    <property type="protein sequence ID" value="KAI0299439.1"/>
    <property type="molecule type" value="Genomic_DNA"/>
</dbReference>
<protein>
    <submittedName>
        <fullName evidence="2">Uncharacterized protein</fullName>
    </submittedName>
</protein>